<keyword evidence="1" id="KW-0472">Membrane</keyword>
<reference evidence="2 3" key="1">
    <citation type="submission" date="2022-02" db="EMBL/GenBank/DDBJ databases">
        <title>The genome sequence of Shewanella sp. 3B26.</title>
        <authorList>
            <person name="Du J."/>
        </authorList>
    </citation>
    <scope>NUCLEOTIDE SEQUENCE [LARGE SCALE GENOMIC DNA]</scope>
    <source>
        <strain evidence="2 3">3B26</strain>
    </source>
</reference>
<organism evidence="2 3">
    <name type="scientific">Shewanella zhuhaiensis</name>
    <dbReference type="NCBI Taxonomy" id="2919576"/>
    <lineage>
        <taxon>Bacteria</taxon>
        <taxon>Pseudomonadati</taxon>
        <taxon>Pseudomonadota</taxon>
        <taxon>Gammaproteobacteria</taxon>
        <taxon>Alteromonadales</taxon>
        <taxon>Shewanellaceae</taxon>
        <taxon>Shewanella</taxon>
    </lineage>
</organism>
<keyword evidence="1" id="KW-1133">Transmembrane helix</keyword>
<keyword evidence="1" id="KW-0812">Transmembrane</keyword>
<evidence type="ECO:0000256" key="1">
    <source>
        <dbReference type="SAM" id="Phobius"/>
    </source>
</evidence>
<dbReference type="RefSeq" id="WP_240592103.1">
    <property type="nucleotide sequence ID" value="NZ_JAKUDL010000007.1"/>
</dbReference>
<gene>
    <name evidence="2" type="ORF">MJ923_16985</name>
</gene>
<name>A0AAJ1BJL5_9GAMM</name>
<dbReference type="Proteomes" id="UP001297581">
    <property type="component" value="Unassembled WGS sequence"/>
</dbReference>
<feature type="transmembrane region" description="Helical" evidence="1">
    <location>
        <begin position="36"/>
        <end position="59"/>
    </location>
</feature>
<accession>A0AAJ1BJL5</accession>
<evidence type="ECO:0000313" key="3">
    <source>
        <dbReference type="Proteomes" id="UP001297581"/>
    </source>
</evidence>
<comment type="caution">
    <text evidence="2">The sequence shown here is derived from an EMBL/GenBank/DDBJ whole genome shotgun (WGS) entry which is preliminary data.</text>
</comment>
<dbReference type="EMBL" id="JAKUDL010000007">
    <property type="protein sequence ID" value="MCH4296005.1"/>
    <property type="molecule type" value="Genomic_DNA"/>
</dbReference>
<proteinExistence type="predicted"/>
<keyword evidence="3" id="KW-1185">Reference proteome</keyword>
<feature type="transmembrane region" description="Helical" evidence="1">
    <location>
        <begin position="12"/>
        <end position="30"/>
    </location>
</feature>
<evidence type="ECO:0000313" key="2">
    <source>
        <dbReference type="EMBL" id="MCH4296005.1"/>
    </source>
</evidence>
<dbReference type="AlphaFoldDB" id="A0AAJ1BJL5"/>
<protein>
    <submittedName>
        <fullName evidence="2">Uncharacterized protein</fullName>
    </submittedName>
</protein>
<sequence>MKLYVGFIDFYGFMYYANSFFIYFIALTALPGKSLLDAVCGLISGIAAIDMGLGLQIAFRRDTWAHREAAVTCA</sequence>